<gene>
    <name evidence="1" type="ORF">C0W27_11425</name>
</gene>
<accession>A0ABX5H351</accession>
<sequence>MKSQKGFTLIELVVVIVILGILAVTAAPKFMNLQTDARNASLEGLKGAIQGAAGITYGKAAVKGQEGEDGSISEAGSTVTLKYGYPIASSASLALVVNGLSNTDEWKVKSTGTGTISYTFANQPDSKTDCFVTYTQATSTAAATVSVDKCS</sequence>
<organism evidence="1 2">
    <name type="scientific">Photobacterium angustum</name>
    <dbReference type="NCBI Taxonomy" id="661"/>
    <lineage>
        <taxon>Bacteria</taxon>
        <taxon>Pseudomonadati</taxon>
        <taxon>Pseudomonadota</taxon>
        <taxon>Gammaproteobacteria</taxon>
        <taxon>Vibrionales</taxon>
        <taxon>Vibrionaceae</taxon>
        <taxon>Photobacterium</taxon>
    </lineage>
</organism>
<dbReference type="SUPFAM" id="SSF54523">
    <property type="entry name" value="Pili subunits"/>
    <property type="match status" value="1"/>
</dbReference>
<name>A0ABX5H351_PHOAN</name>
<comment type="caution">
    <text evidence="1">The sequence shown here is derived from an EMBL/GenBank/DDBJ whole genome shotgun (WGS) entry which is preliminary data.</text>
</comment>
<protein>
    <submittedName>
        <fullName evidence="1">Type II secretion system protein</fullName>
    </submittedName>
</protein>
<dbReference type="Proteomes" id="UP000240989">
    <property type="component" value="Unassembled WGS sequence"/>
</dbReference>
<dbReference type="PANTHER" id="PTHR30093">
    <property type="entry name" value="GENERAL SECRETION PATHWAY PROTEIN G"/>
    <property type="match status" value="1"/>
</dbReference>
<proteinExistence type="predicted"/>
<dbReference type="EMBL" id="PYOU01000008">
    <property type="protein sequence ID" value="PSX10156.1"/>
    <property type="molecule type" value="Genomic_DNA"/>
</dbReference>
<reference evidence="1 2" key="1">
    <citation type="submission" date="2018-01" db="EMBL/GenBank/DDBJ databases">
        <title>Whole genome sequencing of Histamine producing bacteria.</title>
        <authorList>
            <person name="Butler K."/>
        </authorList>
    </citation>
    <scope>NUCLEOTIDE SEQUENCE [LARGE SCALE GENOMIC DNA]</scope>
    <source>
        <strain evidence="1 2">A6-1</strain>
    </source>
</reference>
<dbReference type="Pfam" id="PF07963">
    <property type="entry name" value="N_methyl"/>
    <property type="match status" value="1"/>
</dbReference>
<dbReference type="PROSITE" id="PS00409">
    <property type="entry name" value="PROKAR_NTER_METHYL"/>
    <property type="match status" value="1"/>
</dbReference>
<keyword evidence="2" id="KW-1185">Reference proteome</keyword>
<evidence type="ECO:0000313" key="2">
    <source>
        <dbReference type="Proteomes" id="UP000240989"/>
    </source>
</evidence>
<dbReference type="InterPro" id="IPR012902">
    <property type="entry name" value="N_methyl_site"/>
</dbReference>
<evidence type="ECO:0000313" key="1">
    <source>
        <dbReference type="EMBL" id="PSX10156.1"/>
    </source>
</evidence>
<dbReference type="InterPro" id="IPR045584">
    <property type="entry name" value="Pilin-like"/>
</dbReference>
<dbReference type="RefSeq" id="WP_045153171.1">
    <property type="nucleotide sequence ID" value="NZ_JZSW01000010.1"/>
</dbReference>
<dbReference type="Gene3D" id="3.30.700.10">
    <property type="entry name" value="Glycoprotein, Type 4 Pilin"/>
    <property type="match status" value="1"/>
</dbReference>
<dbReference type="PANTHER" id="PTHR30093:SF7">
    <property type="entry name" value="MSHA MAJOR PILIN SUBUNIT MSHA"/>
    <property type="match status" value="1"/>
</dbReference>
<dbReference type="NCBIfam" id="TIGR02532">
    <property type="entry name" value="IV_pilin_GFxxxE"/>
    <property type="match status" value="1"/>
</dbReference>